<keyword evidence="2" id="KW-1185">Reference proteome</keyword>
<organism evidence="1 2">
    <name type="scientific">Cinchona calisaya</name>
    <dbReference type="NCBI Taxonomy" id="153742"/>
    <lineage>
        <taxon>Eukaryota</taxon>
        <taxon>Viridiplantae</taxon>
        <taxon>Streptophyta</taxon>
        <taxon>Embryophyta</taxon>
        <taxon>Tracheophyta</taxon>
        <taxon>Spermatophyta</taxon>
        <taxon>Magnoliopsida</taxon>
        <taxon>eudicotyledons</taxon>
        <taxon>Gunneridae</taxon>
        <taxon>Pentapetalae</taxon>
        <taxon>asterids</taxon>
        <taxon>lamiids</taxon>
        <taxon>Gentianales</taxon>
        <taxon>Rubiaceae</taxon>
        <taxon>Cinchonoideae</taxon>
        <taxon>Cinchoneae</taxon>
        <taxon>Cinchona</taxon>
    </lineage>
</organism>
<protein>
    <submittedName>
        <fullName evidence="1">Uncharacterized protein</fullName>
    </submittedName>
</protein>
<name>A0ABD2ZTP4_9GENT</name>
<evidence type="ECO:0000313" key="1">
    <source>
        <dbReference type="EMBL" id="KAL3522789.1"/>
    </source>
</evidence>
<gene>
    <name evidence="1" type="ORF">ACH5RR_015623</name>
</gene>
<comment type="caution">
    <text evidence="1">The sequence shown here is derived from an EMBL/GenBank/DDBJ whole genome shotgun (WGS) entry which is preliminary data.</text>
</comment>
<dbReference type="EMBL" id="JBJUIK010000007">
    <property type="protein sequence ID" value="KAL3522789.1"/>
    <property type="molecule type" value="Genomic_DNA"/>
</dbReference>
<dbReference type="AlphaFoldDB" id="A0ABD2ZTP4"/>
<proteinExistence type="predicted"/>
<reference evidence="1 2" key="1">
    <citation type="submission" date="2024-11" db="EMBL/GenBank/DDBJ databases">
        <title>A near-complete genome assembly of Cinchona calisaya.</title>
        <authorList>
            <person name="Lian D.C."/>
            <person name="Zhao X.W."/>
            <person name="Wei L."/>
        </authorList>
    </citation>
    <scope>NUCLEOTIDE SEQUENCE [LARGE SCALE GENOMIC DNA]</scope>
    <source>
        <tissue evidence="1">Nenye</tissue>
    </source>
</reference>
<sequence>MLGAASDVEVVTFVKVVHYGSSSWHLNSSARGKPPIIPGICINQLYINDAGWSLDQVQGTSGLNLHDANSFEVCSTSCFHFYVELIKQNITLLGGLDANGISHSLKMMAPQQLSLPMQTYKLNDDGSFLGKPGNSSGRGCVEIIRVLKSDLSRVRRRSLRADRKNNGITWLDIEIDSKYLSNMVNGLTIIP</sequence>
<dbReference type="Proteomes" id="UP001630127">
    <property type="component" value="Unassembled WGS sequence"/>
</dbReference>
<evidence type="ECO:0000313" key="2">
    <source>
        <dbReference type="Proteomes" id="UP001630127"/>
    </source>
</evidence>
<accession>A0ABD2ZTP4</accession>